<dbReference type="AlphaFoldDB" id="A0A9W6JIS4"/>
<dbReference type="Proteomes" id="UP001143364">
    <property type="component" value="Unassembled WGS sequence"/>
</dbReference>
<dbReference type="NCBIfam" id="NF009435">
    <property type="entry name" value="PRK12794.1"/>
    <property type="match status" value="1"/>
</dbReference>
<dbReference type="InterPro" id="IPR010845">
    <property type="entry name" value="FlaF"/>
</dbReference>
<gene>
    <name evidence="1" type="primary">flaF</name>
    <name evidence="1" type="ORF">GCM10008171_30510</name>
</gene>
<dbReference type="EMBL" id="BSFK01000016">
    <property type="protein sequence ID" value="GLK77797.1"/>
    <property type="molecule type" value="Genomic_DNA"/>
</dbReference>
<reference evidence="1" key="1">
    <citation type="journal article" date="2014" name="Int. J. Syst. Evol. Microbiol.">
        <title>Complete genome sequence of Corynebacterium casei LMG S-19264T (=DSM 44701T), isolated from a smear-ripened cheese.</title>
        <authorList>
            <consortium name="US DOE Joint Genome Institute (JGI-PGF)"/>
            <person name="Walter F."/>
            <person name="Albersmeier A."/>
            <person name="Kalinowski J."/>
            <person name="Ruckert C."/>
        </authorList>
    </citation>
    <scope>NUCLEOTIDE SEQUENCE</scope>
    <source>
        <strain evidence="1">VKM B-2555</strain>
    </source>
</reference>
<sequence>MQSGAHAYARMAQQTANPREREAQLLLRAAARFAAVQAAESFDRSAAREAALFNRKLWTVFLSSVLRKENPLDADTKTNIKKIAMFVLDRCAAIELRPAPEQMTALIRINRNLAEGLRGG</sequence>
<reference evidence="1" key="2">
    <citation type="submission" date="2023-01" db="EMBL/GenBank/DDBJ databases">
        <authorList>
            <person name="Sun Q."/>
            <person name="Evtushenko L."/>
        </authorList>
    </citation>
    <scope>NUCLEOTIDE SEQUENCE</scope>
    <source>
        <strain evidence="1">VKM B-2555</strain>
    </source>
</reference>
<organism evidence="1 2">
    <name type="scientific">Methylopila jiangsuensis</name>
    <dbReference type="NCBI Taxonomy" id="586230"/>
    <lineage>
        <taxon>Bacteria</taxon>
        <taxon>Pseudomonadati</taxon>
        <taxon>Pseudomonadota</taxon>
        <taxon>Alphaproteobacteria</taxon>
        <taxon>Hyphomicrobiales</taxon>
        <taxon>Methylopilaceae</taxon>
        <taxon>Methylopila</taxon>
    </lineage>
</organism>
<evidence type="ECO:0000313" key="2">
    <source>
        <dbReference type="Proteomes" id="UP001143364"/>
    </source>
</evidence>
<comment type="caution">
    <text evidence="1">The sequence shown here is derived from an EMBL/GenBank/DDBJ whole genome shotgun (WGS) entry which is preliminary data.</text>
</comment>
<keyword evidence="1" id="KW-0966">Cell projection</keyword>
<name>A0A9W6JIS4_9HYPH</name>
<dbReference type="Pfam" id="PF07309">
    <property type="entry name" value="FlaF"/>
    <property type="match status" value="1"/>
</dbReference>
<accession>A0A9W6JIS4</accession>
<proteinExistence type="predicted"/>
<protein>
    <submittedName>
        <fullName evidence="1">Flagellar biosynthesis regulatory protein FlaF</fullName>
    </submittedName>
</protein>
<keyword evidence="1" id="KW-0282">Flagellum</keyword>
<keyword evidence="2" id="KW-1185">Reference proteome</keyword>
<evidence type="ECO:0000313" key="1">
    <source>
        <dbReference type="EMBL" id="GLK77797.1"/>
    </source>
</evidence>
<dbReference type="GO" id="GO:0044781">
    <property type="term" value="P:bacterial-type flagellum organization"/>
    <property type="evidence" value="ECO:0007669"/>
    <property type="project" value="InterPro"/>
</dbReference>
<keyword evidence="1" id="KW-0969">Cilium</keyword>